<evidence type="ECO:0008006" key="4">
    <source>
        <dbReference type="Google" id="ProtNLM"/>
    </source>
</evidence>
<protein>
    <recommendedName>
        <fullName evidence="4">SHOCT domain-containing protein</fullName>
    </recommendedName>
</protein>
<gene>
    <name evidence="2" type="ORF">ACFQ5G_37160</name>
</gene>
<proteinExistence type="predicted"/>
<accession>A0ABW4ALF0</accession>
<organism evidence="2 3">
    <name type="scientific">Actinoplanes sichuanensis</name>
    <dbReference type="NCBI Taxonomy" id="512349"/>
    <lineage>
        <taxon>Bacteria</taxon>
        <taxon>Bacillati</taxon>
        <taxon>Actinomycetota</taxon>
        <taxon>Actinomycetes</taxon>
        <taxon>Micromonosporales</taxon>
        <taxon>Micromonosporaceae</taxon>
        <taxon>Actinoplanes</taxon>
    </lineage>
</organism>
<feature type="region of interest" description="Disordered" evidence="1">
    <location>
        <begin position="72"/>
        <end position="95"/>
    </location>
</feature>
<evidence type="ECO:0000313" key="3">
    <source>
        <dbReference type="Proteomes" id="UP001597183"/>
    </source>
</evidence>
<reference evidence="3" key="1">
    <citation type="journal article" date="2019" name="Int. J. Syst. Evol. Microbiol.">
        <title>The Global Catalogue of Microorganisms (GCM) 10K type strain sequencing project: providing services to taxonomists for standard genome sequencing and annotation.</title>
        <authorList>
            <consortium name="The Broad Institute Genomics Platform"/>
            <consortium name="The Broad Institute Genome Sequencing Center for Infectious Disease"/>
            <person name="Wu L."/>
            <person name="Ma J."/>
        </authorList>
    </citation>
    <scope>NUCLEOTIDE SEQUENCE [LARGE SCALE GENOMIC DNA]</scope>
    <source>
        <strain evidence="3">CCM 7526</strain>
    </source>
</reference>
<dbReference type="RefSeq" id="WP_378079080.1">
    <property type="nucleotide sequence ID" value="NZ_JBHTMK010000050.1"/>
</dbReference>
<dbReference type="EMBL" id="JBHTMK010000050">
    <property type="protein sequence ID" value="MFD1371001.1"/>
    <property type="molecule type" value="Genomic_DNA"/>
</dbReference>
<keyword evidence="3" id="KW-1185">Reference proteome</keyword>
<comment type="caution">
    <text evidence="2">The sequence shown here is derived from an EMBL/GenBank/DDBJ whole genome shotgun (WGS) entry which is preliminary data.</text>
</comment>
<evidence type="ECO:0000256" key="1">
    <source>
        <dbReference type="SAM" id="MobiDB-lite"/>
    </source>
</evidence>
<name>A0ABW4ALF0_9ACTN</name>
<feature type="region of interest" description="Disordered" evidence="1">
    <location>
        <begin position="24"/>
        <end position="45"/>
    </location>
</feature>
<evidence type="ECO:0000313" key="2">
    <source>
        <dbReference type="EMBL" id="MFD1371001.1"/>
    </source>
</evidence>
<sequence length="95" mass="9976">MATLIILVVLLIITITVVFWRTPDATPSDEAAGAGDDGVSRETAPTTLEGALVTQLLQGGISRAQYQQALSRLAARDDERNPMSVPGSDRPDAAA</sequence>
<dbReference type="Proteomes" id="UP001597183">
    <property type="component" value="Unassembled WGS sequence"/>
</dbReference>